<evidence type="ECO:0000256" key="1">
    <source>
        <dbReference type="ARBA" id="ARBA00023015"/>
    </source>
</evidence>
<evidence type="ECO:0000313" key="5">
    <source>
        <dbReference type="EMBL" id="MFC5827148.1"/>
    </source>
</evidence>
<gene>
    <name evidence="5" type="ORF">ACFPZ3_25030</name>
</gene>
<dbReference type="Pfam" id="PF12802">
    <property type="entry name" value="MarR_2"/>
    <property type="match status" value="1"/>
</dbReference>
<dbReference type="EMBL" id="JBHSPA010000027">
    <property type="protein sequence ID" value="MFC5827148.1"/>
    <property type="molecule type" value="Genomic_DNA"/>
</dbReference>
<dbReference type="SMART" id="SM00418">
    <property type="entry name" value="HTH_ARSR"/>
    <property type="match status" value="1"/>
</dbReference>
<dbReference type="InterPro" id="IPR051011">
    <property type="entry name" value="Metal_resp_trans_reg"/>
</dbReference>
<keyword evidence="3" id="KW-0804">Transcription</keyword>
<name>A0ABW1CRL1_9ACTN</name>
<protein>
    <submittedName>
        <fullName evidence="5">MarR family transcriptional regulator</fullName>
    </submittedName>
</protein>
<evidence type="ECO:0000259" key="4">
    <source>
        <dbReference type="SMART" id="SM00418"/>
    </source>
</evidence>
<keyword evidence="1" id="KW-0805">Transcription regulation</keyword>
<dbReference type="PANTHER" id="PTHR43132:SF8">
    <property type="entry name" value="HTH-TYPE TRANSCRIPTIONAL REGULATOR KMTR"/>
    <property type="match status" value="1"/>
</dbReference>
<dbReference type="Proteomes" id="UP001596058">
    <property type="component" value="Unassembled WGS sequence"/>
</dbReference>
<dbReference type="PANTHER" id="PTHR43132">
    <property type="entry name" value="ARSENICAL RESISTANCE OPERON REPRESSOR ARSR-RELATED"/>
    <property type="match status" value="1"/>
</dbReference>
<reference evidence="6" key="1">
    <citation type="journal article" date="2019" name="Int. J. Syst. Evol. Microbiol.">
        <title>The Global Catalogue of Microorganisms (GCM) 10K type strain sequencing project: providing services to taxonomists for standard genome sequencing and annotation.</title>
        <authorList>
            <consortium name="The Broad Institute Genomics Platform"/>
            <consortium name="The Broad Institute Genome Sequencing Center for Infectious Disease"/>
            <person name="Wu L."/>
            <person name="Ma J."/>
        </authorList>
    </citation>
    <scope>NUCLEOTIDE SEQUENCE [LARGE SCALE GENOMIC DNA]</scope>
    <source>
        <strain evidence="6">CCUG 53903</strain>
    </source>
</reference>
<sequence length="338" mass="37098">MTGGILRIVFTGEDLARVRIASRIDELWEMAMSLHVLQKAGGGQDMTGWRRRARADLADTGLLQPVRQTLVPLMPIKAYFPDFLTPFEAQGGGQNGIDALADTPPLRVRQEIDLLRRHSSALPATLDGLARGDQRAITGLAGLTRRYCQIAFAPHRTTMERALARERTRLTRLLTDHGVEAMLAALTPRTRWRPPILETDYAAGRYEIQLRGRGLTLIPSYFCRYTPVALADPSLPPVLIFPAPRRTPAAHPAPALDDALPELLGATRARILRHIAATSGCTTSELARRTGASLSSASAHAQVLHRAGLITSTRHTNMVIHQITRLGTDLIRARTGDF</sequence>
<dbReference type="InterPro" id="IPR036390">
    <property type="entry name" value="WH_DNA-bd_sf"/>
</dbReference>
<dbReference type="SUPFAM" id="SSF46785">
    <property type="entry name" value="Winged helix' DNA-binding domain"/>
    <property type="match status" value="1"/>
</dbReference>
<proteinExistence type="predicted"/>
<keyword evidence="6" id="KW-1185">Reference proteome</keyword>
<evidence type="ECO:0000256" key="3">
    <source>
        <dbReference type="ARBA" id="ARBA00023163"/>
    </source>
</evidence>
<dbReference type="InterPro" id="IPR001845">
    <property type="entry name" value="HTH_ArsR_DNA-bd_dom"/>
</dbReference>
<evidence type="ECO:0000256" key="2">
    <source>
        <dbReference type="ARBA" id="ARBA00023125"/>
    </source>
</evidence>
<keyword evidence="2" id="KW-0238">DNA-binding</keyword>
<dbReference type="Gene3D" id="1.10.10.10">
    <property type="entry name" value="Winged helix-like DNA-binding domain superfamily/Winged helix DNA-binding domain"/>
    <property type="match status" value="1"/>
</dbReference>
<feature type="domain" description="HTH arsR-type" evidence="4">
    <location>
        <begin position="262"/>
        <end position="335"/>
    </location>
</feature>
<evidence type="ECO:0000313" key="6">
    <source>
        <dbReference type="Proteomes" id="UP001596058"/>
    </source>
</evidence>
<organism evidence="5 6">
    <name type="scientific">Nonomuraea insulae</name>
    <dbReference type="NCBI Taxonomy" id="1616787"/>
    <lineage>
        <taxon>Bacteria</taxon>
        <taxon>Bacillati</taxon>
        <taxon>Actinomycetota</taxon>
        <taxon>Actinomycetes</taxon>
        <taxon>Streptosporangiales</taxon>
        <taxon>Streptosporangiaceae</taxon>
        <taxon>Nonomuraea</taxon>
    </lineage>
</organism>
<dbReference type="RefSeq" id="WP_379516648.1">
    <property type="nucleotide sequence ID" value="NZ_JBHSPA010000027.1"/>
</dbReference>
<dbReference type="InterPro" id="IPR000835">
    <property type="entry name" value="HTH_MarR-typ"/>
</dbReference>
<accession>A0ABW1CRL1</accession>
<comment type="caution">
    <text evidence="5">The sequence shown here is derived from an EMBL/GenBank/DDBJ whole genome shotgun (WGS) entry which is preliminary data.</text>
</comment>
<dbReference type="InterPro" id="IPR036388">
    <property type="entry name" value="WH-like_DNA-bd_sf"/>
</dbReference>